<gene>
    <name evidence="4" type="ORF">NEOLEDRAFT_1066492</name>
</gene>
<dbReference type="PANTHER" id="PTHR42748">
    <property type="entry name" value="NITROGEN METABOLITE REPRESSION PROTEIN NMRA FAMILY MEMBER"/>
    <property type="match status" value="1"/>
</dbReference>
<dbReference type="InParanoid" id="A0A165S7X4"/>
<protein>
    <submittedName>
        <fullName evidence="4">NAD(P)-binding protein</fullName>
    </submittedName>
</protein>
<dbReference type="Proteomes" id="UP000076761">
    <property type="component" value="Unassembled WGS sequence"/>
</dbReference>
<dbReference type="STRING" id="1314782.A0A165S7X4"/>
<comment type="similarity">
    <text evidence="1">Belongs to the NmrA-type oxidoreductase family.</text>
</comment>
<dbReference type="Pfam" id="PF05368">
    <property type="entry name" value="NmrA"/>
    <property type="match status" value="1"/>
</dbReference>
<dbReference type="SUPFAM" id="SSF51735">
    <property type="entry name" value="NAD(P)-binding Rossmann-fold domains"/>
    <property type="match status" value="1"/>
</dbReference>
<reference evidence="4 5" key="1">
    <citation type="journal article" date="2016" name="Mol. Biol. Evol.">
        <title>Comparative Genomics of Early-Diverging Mushroom-Forming Fungi Provides Insights into the Origins of Lignocellulose Decay Capabilities.</title>
        <authorList>
            <person name="Nagy L.G."/>
            <person name="Riley R."/>
            <person name="Tritt A."/>
            <person name="Adam C."/>
            <person name="Daum C."/>
            <person name="Floudas D."/>
            <person name="Sun H."/>
            <person name="Yadav J.S."/>
            <person name="Pangilinan J."/>
            <person name="Larsson K.H."/>
            <person name="Matsuura K."/>
            <person name="Barry K."/>
            <person name="Labutti K."/>
            <person name="Kuo R."/>
            <person name="Ohm R.A."/>
            <person name="Bhattacharya S.S."/>
            <person name="Shirouzu T."/>
            <person name="Yoshinaga Y."/>
            <person name="Martin F.M."/>
            <person name="Grigoriev I.V."/>
            <person name="Hibbett D.S."/>
        </authorList>
    </citation>
    <scope>NUCLEOTIDE SEQUENCE [LARGE SCALE GENOMIC DNA]</scope>
    <source>
        <strain evidence="4 5">HHB14362 ss-1</strain>
    </source>
</reference>
<evidence type="ECO:0000259" key="3">
    <source>
        <dbReference type="Pfam" id="PF05368"/>
    </source>
</evidence>
<evidence type="ECO:0000256" key="2">
    <source>
        <dbReference type="ARBA" id="ARBA00022857"/>
    </source>
</evidence>
<sequence length="298" mass="33375">MGRRILITSASGRTSGYVLRALLSRPSSAQVRLLVRSKAAVSSLISTYPSLTESSFVIADYLDYSSLLHAMKDVDVVFYNPSQFHPNETGQGINVIGAAKELGAKHFVYCSVLYPFLSKMPHHKAKLGVEEYLTESGLEYTILQPTSFMQNIPLPAILRSSSSPMKLPCMYNTKTLQGFLHLDDFASVAVSILMEPEKHRLATYQLIGENCTLEELAQTLERESGKHAICEMVDRQSSLQEREKSSGSWSAELAEMMLLHYDRRGIPGNTNVTRWLLGRDTITWKDWIHEVLGVLDES</sequence>
<dbReference type="InterPro" id="IPR008030">
    <property type="entry name" value="NmrA-like"/>
</dbReference>
<evidence type="ECO:0000256" key="1">
    <source>
        <dbReference type="ARBA" id="ARBA00006328"/>
    </source>
</evidence>
<keyword evidence="5" id="KW-1185">Reference proteome</keyword>
<evidence type="ECO:0000313" key="5">
    <source>
        <dbReference type="Proteomes" id="UP000076761"/>
    </source>
</evidence>
<organism evidence="4 5">
    <name type="scientific">Neolentinus lepideus HHB14362 ss-1</name>
    <dbReference type="NCBI Taxonomy" id="1314782"/>
    <lineage>
        <taxon>Eukaryota</taxon>
        <taxon>Fungi</taxon>
        <taxon>Dikarya</taxon>
        <taxon>Basidiomycota</taxon>
        <taxon>Agaricomycotina</taxon>
        <taxon>Agaricomycetes</taxon>
        <taxon>Gloeophyllales</taxon>
        <taxon>Gloeophyllaceae</taxon>
        <taxon>Neolentinus</taxon>
    </lineage>
</organism>
<keyword evidence="2" id="KW-0521">NADP</keyword>
<accession>A0A165S7X4</accession>
<dbReference type="InterPro" id="IPR036291">
    <property type="entry name" value="NAD(P)-bd_dom_sf"/>
</dbReference>
<proteinExistence type="inferred from homology"/>
<dbReference type="OrthoDB" id="419598at2759"/>
<dbReference type="EMBL" id="KV425575">
    <property type="protein sequence ID" value="KZT24782.1"/>
    <property type="molecule type" value="Genomic_DNA"/>
</dbReference>
<dbReference type="AlphaFoldDB" id="A0A165S7X4"/>
<dbReference type="PANTHER" id="PTHR42748:SF7">
    <property type="entry name" value="NMRA LIKE REDOX SENSOR 1-RELATED"/>
    <property type="match status" value="1"/>
</dbReference>
<name>A0A165S7X4_9AGAM</name>
<dbReference type="Gene3D" id="3.40.50.720">
    <property type="entry name" value="NAD(P)-binding Rossmann-like Domain"/>
    <property type="match status" value="1"/>
</dbReference>
<dbReference type="InterPro" id="IPR051164">
    <property type="entry name" value="NmrA-like_oxidored"/>
</dbReference>
<feature type="domain" description="NmrA-like" evidence="3">
    <location>
        <begin position="3"/>
        <end position="236"/>
    </location>
</feature>
<evidence type="ECO:0000313" key="4">
    <source>
        <dbReference type="EMBL" id="KZT24782.1"/>
    </source>
</evidence>